<dbReference type="EMBL" id="LQPQ01000128">
    <property type="protein sequence ID" value="ORW73623.1"/>
    <property type="molecule type" value="Genomic_DNA"/>
</dbReference>
<protein>
    <recommendedName>
        <fullName evidence="1">HMA domain-containing protein</fullName>
    </recommendedName>
</protein>
<dbReference type="STRING" id="486698.AWC22_23915"/>
<dbReference type="Pfam" id="PF00403">
    <property type="entry name" value="HMA"/>
    <property type="match status" value="1"/>
</dbReference>
<reference evidence="2 3" key="1">
    <citation type="submission" date="2016-01" db="EMBL/GenBank/DDBJ databases">
        <title>The new phylogeny of the genus Mycobacterium.</title>
        <authorList>
            <person name="Tarcisio F."/>
            <person name="Conor M."/>
            <person name="Antonella G."/>
            <person name="Elisabetta G."/>
            <person name="Giulia F.S."/>
            <person name="Sara T."/>
            <person name="Anna F."/>
            <person name="Clotilde B."/>
            <person name="Roberto B."/>
            <person name="Veronica D.S."/>
            <person name="Fabio R."/>
            <person name="Monica P."/>
            <person name="Olivier J."/>
            <person name="Enrico T."/>
            <person name="Nicola S."/>
        </authorList>
    </citation>
    <scope>NUCLEOTIDE SEQUENCE [LARGE SCALE GENOMIC DNA]</scope>
    <source>
        <strain evidence="2 3">DSM 45176</strain>
    </source>
</reference>
<dbReference type="GO" id="GO:0046872">
    <property type="term" value="F:metal ion binding"/>
    <property type="evidence" value="ECO:0007669"/>
    <property type="project" value="InterPro"/>
</dbReference>
<dbReference type="SUPFAM" id="SSF55008">
    <property type="entry name" value="HMA, heavy metal-associated domain"/>
    <property type="match status" value="1"/>
</dbReference>
<dbReference type="CDD" id="cd00371">
    <property type="entry name" value="HMA"/>
    <property type="match status" value="1"/>
</dbReference>
<feature type="domain" description="HMA" evidence="1">
    <location>
        <begin position="5"/>
        <end position="71"/>
    </location>
</feature>
<dbReference type="InterPro" id="IPR006121">
    <property type="entry name" value="HMA_dom"/>
</dbReference>
<dbReference type="Proteomes" id="UP000193087">
    <property type="component" value="Unassembled WGS sequence"/>
</dbReference>
<dbReference type="PROSITE" id="PS50846">
    <property type="entry name" value="HMA_2"/>
    <property type="match status" value="1"/>
</dbReference>
<name>A0A1X2CCS6_9MYCO</name>
<dbReference type="Gene3D" id="3.30.70.100">
    <property type="match status" value="1"/>
</dbReference>
<gene>
    <name evidence="2" type="ORF">AWC22_23915</name>
</gene>
<dbReference type="InterPro" id="IPR036163">
    <property type="entry name" value="HMA_dom_sf"/>
</dbReference>
<organism evidence="2 3">
    <name type="scientific">Mycobacterium riyadhense</name>
    <dbReference type="NCBI Taxonomy" id="486698"/>
    <lineage>
        <taxon>Bacteria</taxon>
        <taxon>Bacillati</taxon>
        <taxon>Actinomycetota</taxon>
        <taxon>Actinomycetes</taxon>
        <taxon>Mycobacteriales</taxon>
        <taxon>Mycobacteriaceae</taxon>
        <taxon>Mycobacterium</taxon>
    </lineage>
</organism>
<sequence>MIAVRTEVISVPEICCEACKNTIEGALGPLDGVRAAVVDIPGKRVSVEFDETLIDHDALVAAIESQGYAVAANG</sequence>
<dbReference type="AlphaFoldDB" id="A0A1X2CCS6"/>
<evidence type="ECO:0000259" key="1">
    <source>
        <dbReference type="PROSITE" id="PS50846"/>
    </source>
</evidence>
<evidence type="ECO:0000313" key="2">
    <source>
        <dbReference type="EMBL" id="ORW73623.1"/>
    </source>
</evidence>
<proteinExistence type="predicted"/>
<keyword evidence="3" id="KW-1185">Reference proteome</keyword>
<evidence type="ECO:0000313" key="3">
    <source>
        <dbReference type="Proteomes" id="UP000193087"/>
    </source>
</evidence>
<accession>A0A1X2CCS6</accession>
<comment type="caution">
    <text evidence="2">The sequence shown here is derived from an EMBL/GenBank/DDBJ whole genome shotgun (WGS) entry which is preliminary data.</text>
</comment>